<evidence type="ECO:0000256" key="2">
    <source>
        <dbReference type="ARBA" id="ARBA00022741"/>
    </source>
</evidence>
<keyword evidence="3 4" id="KW-0067">ATP-binding</keyword>
<dbReference type="Gene3D" id="3.30.1490.20">
    <property type="entry name" value="ATP-grasp fold, A domain"/>
    <property type="match status" value="1"/>
</dbReference>
<comment type="caution">
    <text evidence="6">The sequence shown here is derived from an EMBL/GenBank/DDBJ whole genome shotgun (WGS) entry which is preliminary data.</text>
</comment>
<organism evidence="6 7">
    <name type="scientific">Mesorhizobium shangrilense</name>
    <dbReference type="NCBI Taxonomy" id="460060"/>
    <lineage>
        <taxon>Bacteria</taxon>
        <taxon>Pseudomonadati</taxon>
        <taxon>Pseudomonadota</taxon>
        <taxon>Alphaproteobacteria</taxon>
        <taxon>Hyphomicrobiales</taxon>
        <taxon>Phyllobacteriaceae</taxon>
        <taxon>Mesorhizobium</taxon>
    </lineage>
</organism>
<dbReference type="InterPro" id="IPR011761">
    <property type="entry name" value="ATP-grasp"/>
</dbReference>
<dbReference type="Pfam" id="PF13535">
    <property type="entry name" value="ATP-grasp_4"/>
    <property type="match status" value="1"/>
</dbReference>
<protein>
    <submittedName>
        <fullName evidence="6">ATP-grasp domain-containing protein</fullName>
    </submittedName>
</protein>
<keyword evidence="2 4" id="KW-0547">Nucleotide-binding</keyword>
<evidence type="ECO:0000256" key="1">
    <source>
        <dbReference type="ARBA" id="ARBA00022598"/>
    </source>
</evidence>
<evidence type="ECO:0000313" key="6">
    <source>
        <dbReference type="EMBL" id="MET2832307.1"/>
    </source>
</evidence>
<evidence type="ECO:0000259" key="5">
    <source>
        <dbReference type="PROSITE" id="PS50975"/>
    </source>
</evidence>
<dbReference type="InterPro" id="IPR013815">
    <property type="entry name" value="ATP_grasp_subdomain_1"/>
</dbReference>
<evidence type="ECO:0000256" key="3">
    <source>
        <dbReference type="ARBA" id="ARBA00022840"/>
    </source>
</evidence>
<dbReference type="RefSeq" id="WP_354464531.1">
    <property type="nucleotide sequence ID" value="NZ_JBEWSZ010000008.1"/>
</dbReference>
<keyword evidence="1" id="KW-0436">Ligase</keyword>
<accession>A0ABV2DQH5</accession>
<dbReference type="Gene3D" id="3.40.50.20">
    <property type="match status" value="1"/>
</dbReference>
<feature type="domain" description="ATP-grasp" evidence="5">
    <location>
        <begin position="120"/>
        <end position="322"/>
    </location>
</feature>
<dbReference type="Gene3D" id="3.30.470.20">
    <property type="entry name" value="ATP-grasp fold, B domain"/>
    <property type="match status" value="1"/>
</dbReference>
<evidence type="ECO:0000313" key="7">
    <source>
        <dbReference type="Proteomes" id="UP001548832"/>
    </source>
</evidence>
<evidence type="ECO:0000256" key="4">
    <source>
        <dbReference type="PROSITE-ProRule" id="PRU00409"/>
    </source>
</evidence>
<proteinExistence type="predicted"/>
<reference evidence="6 7" key="1">
    <citation type="submission" date="2024-06" db="EMBL/GenBank/DDBJ databases">
        <authorList>
            <person name="Kim D.-U."/>
        </authorList>
    </citation>
    <scope>NUCLEOTIDE SEQUENCE [LARGE SCALE GENOMIC DNA]</scope>
    <source>
        <strain evidence="6 7">KACC15460</strain>
    </source>
</reference>
<dbReference type="PANTHER" id="PTHR43585:SF2">
    <property type="entry name" value="ATP-GRASP ENZYME FSQD"/>
    <property type="match status" value="1"/>
</dbReference>
<name>A0ABV2DQH5_9HYPH</name>
<dbReference type="SUPFAM" id="SSF56059">
    <property type="entry name" value="Glutathione synthetase ATP-binding domain-like"/>
    <property type="match status" value="1"/>
</dbReference>
<dbReference type="InterPro" id="IPR052032">
    <property type="entry name" value="ATP-dep_AA_Ligase"/>
</dbReference>
<gene>
    <name evidence="6" type="ORF">ABVQ20_35735</name>
</gene>
<sequence>MGQHIVFIDTNSPGIETMRLAKQRGLRVSLIRSGYHHYVETERVKHIFSTLDTIVAIPDSTVDKKVLHAVRRLAALAPIDAVISELEPCVDVAARVCGRLGIPFTSASAVTTARDKTRAREVILRAGLHCPRFRPVTTPQEARSVAEAIGTTVVVKPQTGFDSLLASVAPTPPDAERAAQKLLSGIDALPRQLQAQFRKGILVEEYLSGPLVSAEIGVRDGSFYRFMMSDHTRAREDECIEIGASMPANLTPDQVEACFRYAEAVARALGFDFGIFHCEMIATTQGPALVEMNSRLMGGVMPSVYRHLTGEMIQERLLDIHLGLPIREGLPKHAGYVSARNIMPDRDAALANHIDLSWLEEYGDQLIEFDPHRLDPGIRVQRRETLGWFHVRAGSFAEANTVANAVLGGFEKSIGIPLMR</sequence>
<dbReference type="PANTHER" id="PTHR43585">
    <property type="entry name" value="FUMIPYRROLE BIOSYNTHESIS PROTEIN C"/>
    <property type="match status" value="1"/>
</dbReference>
<dbReference type="Proteomes" id="UP001548832">
    <property type="component" value="Unassembled WGS sequence"/>
</dbReference>
<dbReference type="EMBL" id="JBEWSZ010000008">
    <property type="protein sequence ID" value="MET2832307.1"/>
    <property type="molecule type" value="Genomic_DNA"/>
</dbReference>
<dbReference type="PROSITE" id="PS50975">
    <property type="entry name" value="ATP_GRASP"/>
    <property type="match status" value="1"/>
</dbReference>
<dbReference type="SMART" id="SM01209">
    <property type="entry name" value="GARS_A"/>
    <property type="match status" value="1"/>
</dbReference>
<keyword evidence="7" id="KW-1185">Reference proteome</keyword>